<dbReference type="InterPro" id="IPR036390">
    <property type="entry name" value="WH_DNA-bd_sf"/>
</dbReference>
<accession>A0A919XRF1</accession>
<comment type="similarity">
    <text evidence="4">Belongs to the GbsR family.</text>
</comment>
<proteinExistence type="inferred from homology"/>
<keyword evidence="3 4" id="KW-0804">Transcription</keyword>
<dbReference type="InterPro" id="IPR036388">
    <property type="entry name" value="WH-like_DNA-bd_sf"/>
</dbReference>
<keyword evidence="7" id="KW-1185">Reference proteome</keyword>
<evidence type="ECO:0000313" key="7">
    <source>
        <dbReference type="Proteomes" id="UP000681162"/>
    </source>
</evidence>
<evidence type="ECO:0000256" key="5">
    <source>
        <dbReference type="SAM" id="MobiDB-lite"/>
    </source>
</evidence>
<evidence type="ECO:0000313" key="6">
    <source>
        <dbReference type="EMBL" id="GIO35535.1"/>
    </source>
</evidence>
<dbReference type="Gene3D" id="1.10.10.10">
    <property type="entry name" value="Winged helix-like DNA-binding domain superfamily/Winged helix DNA-binding domain"/>
    <property type="match status" value="1"/>
</dbReference>
<dbReference type="GO" id="GO:0003677">
    <property type="term" value="F:DNA binding"/>
    <property type="evidence" value="ECO:0007669"/>
    <property type="project" value="UniProtKB-UniRule"/>
</dbReference>
<sequence>MKHPTSGKMNDPLNFREEMRARVIDAIAQTMDLYGVNYSYGQLYGIMFFEDRPMTLEEMQQKMNMSKSNMSYAVRSLIGSRMVTKLEEKDARKDLYLAEVDFFKAFQAFFATKLQREIDVMCSALDVAIPMLSEMILDKDTSEEERRLCLEDLHKLKHAASYYEWLQQFVHRMEEHDFFEVSEGGASKEVASGEGDSKQDASR</sequence>
<feature type="region of interest" description="Disordered" evidence="5">
    <location>
        <begin position="184"/>
        <end position="203"/>
    </location>
</feature>
<organism evidence="6 7">
    <name type="scientific">Paenibacillus antibioticophila</name>
    <dbReference type="NCBI Taxonomy" id="1274374"/>
    <lineage>
        <taxon>Bacteria</taxon>
        <taxon>Bacillati</taxon>
        <taxon>Bacillota</taxon>
        <taxon>Bacilli</taxon>
        <taxon>Bacillales</taxon>
        <taxon>Paenibacillaceae</taxon>
        <taxon>Paenibacillus</taxon>
    </lineage>
</organism>
<dbReference type="EMBL" id="BORR01000001">
    <property type="protein sequence ID" value="GIO35535.1"/>
    <property type="molecule type" value="Genomic_DNA"/>
</dbReference>
<dbReference type="PANTHER" id="PTHR38465:SF1">
    <property type="entry name" value="HTH-TYPE TRANSCRIPTIONAL REGULATOR MJ1563-RELATED"/>
    <property type="match status" value="1"/>
</dbReference>
<dbReference type="Proteomes" id="UP000681162">
    <property type="component" value="Unassembled WGS sequence"/>
</dbReference>
<name>A0A919XRF1_9BACL</name>
<keyword evidence="1 4" id="KW-0805">Transcription regulation</keyword>
<evidence type="ECO:0000256" key="2">
    <source>
        <dbReference type="ARBA" id="ARBA00023125"/>
    </source>
</evidence>
<protein>
    <recommendedName>
        <fullName evidence="4">HTH-type transcriptional regulator</fullName>
    </recommendedName>
</protein>
<dbReference type="AlphaFoldDB" id="A0A919XRF1"/>
<dbReference type="PIRSF" id="PIRSF006707">
    <property type="entry name" value="MJ1563"/>
    <property type="match status" value="1"/>
</dbReference>
<evidence type="ECO:0000256" key="3">
    <source>
        <dbReference type="ARBA" id="ARBA00023163"/>
    </source>
</evidence>
<evidence type="ECO:0000256" key="4">
    <source>
        <dbReference type="PIRNR" id="PIRNR006707"/>
    </source>
</evidence>
<dbReference type="PANTHER" id="PTHR38465">
    <property type="entry name" value="HTH-TYPE TRANSCRIPTIONAL REGULATOR MJ1563-RELATED"/>
    <property type="match status" value="1"/>
</dbReference>
<dbReference type="SUPFAM" id="SSF46785">
    <property type="entry name" value="Winged helix' DNA-binding domain"/>
    <property type="match status" value="1"/>
</dbReference>
<keyword evidence="2 4" id="KW-0238">DNA-binding</keyword>
<comment type="caution">
    <text evidence="6">The sequence shown here is derived from an EMBL/GenBank/DDBJ whole genome shotgun (WGS) entry which is preliminary data.</text>
</comment>
<gene>
    <name evidence="6" type="ORF">J41TS12_03960</name>
</gene>
<dbReference type="InterPro" id="IPR052362">
    <property type="entry name" value="HTH-GbsR_regulator"/>
</dbReference>
<dbReference type="InterPro" id="IPR026282">
    <property type="entry name" value="MJ1563"/>
</dbReference>
<dbReference type="RefSeq" id="WP_212937941.1">
    <property type="nucleotide sequence ID" value="NZ_BORR01000001.1"/>
</dbReference>
<reference evidence="6 7" key="1">
    <citation type="submission" date="2021-03" db="EMBL/GenBank/DDBJ databases">
        <title>Antimicrobial resistance genes in bacteria isolated from Japanese honey, and their potential for conferring macrolide and lincosamide resistance in the American foulbrood pathogen Paenibacillus larvae.</title>
        <authorList>
            <person name="Okamoto M."/>
            <person name="Kumagai M."/>
            <person name="Kanamori H."/>
            <person name="Takamatsu D."/>
        </authorList>
    </citation>
    <scope>NUCLEOTIDE SEQUENCE [LARGE SCALE GENOMIC DNA]</scope>
    <source>
        <strain evidence="6 7">J41TS12</strain>
    </source>
</reference>
<evidence type="ECO:0000256" key="1">
    <source>
        <dbReference type="ARBA" id="ARBA00023015"/>
    </source>
</evidence>